<dbReference type="InterPro" id="IPR038071">
    <property type="entry name" value="UROD/MetE-like_sf"/>
</dbReference>
<dbReference type="AlphaFoldDB" id="A0AAN8FHE9"/>
<dbReference type="Gene3D" id="3.20.20.210">
    <property type="match status" value="1"/>
</dbReference>
<dbReference type="PANTHER" id="PTHR43844:SF2">
    <property type="entry name" value="SYNTHASE, VITAMIN-B12 INDEPENDENT, PUTATIVE (AFU_ORTHOLOGUE AFUA_3G12060)-RELATED"/>
    <property type="match status" value="1"/>
</dbReference>
<accession>A0AAN8FHE9</accession>
<dbReference type="SUPFAM" id="SSF51726">
    <property type="entry name" value="UROD/MetE-like"/>
    <property type="match status" value="1"/>
</dbReference>
<dbReference type="InterPro" id="IPR002629">
    <property type="entry name" value="Met_Synth_C/arc"/>
</dbReference>
<reference evidence="1 2" key="1">
    <citation type="submission" date="2022-12" db="EMBL/GenBank/DDBJ databases">
        <title>Genomic features and morphological characterization of a novel Knufia sp. strain isolated from spacecraft assembly facility.</title>
        <authorList>
            <person name="Teixeira M."/>
            <person name="Chander A.M."/>
            <person name="Stajich J.E."/>
            <person name="Venkateswaran K."/>
        </authorList>
    </citation>
    <scope>NUCLEOTIDE SEQUENCE [LARGE SCALE GENOMIC DNA]</scope>
    <source>
        <strain evidence="1 2">FJI-L2-BK-P2</strain>
    </source>
</reference>
<gene>
    <name evidence="1" type="ORF">OHC33_000579</name>
</gene>
<dbReference type="GO" id="GO:0003871">
    <property type="term" value="F:5-methyltetrahydropteroyltriglutamate-homocysteine S-methyltransferase activity"/>
    <property type="evidence" value="ECO:0007669"/>
    <property type="project" value="InterPro"/>
</dbReference>
<dbReference type="GO" id="GO:0009086">
    <property type="term" value="P:methionine biosynthetic process"/>
    <property type="evidence" value="ECO:0007669"/>
    <property type="project" value="InterPro"/>
</dbReference>
<dbReference type="Proteomes" id="UP001316803">
    <property type="component" value="Unassembled WGS sequence"/>
</dbReference>
<sequence>MTSTLKRNPPFRAEHLGSLLRTDQLLEARHAWEAGKASEEDLRPIEDKDVQEIVKTQLELGFHAITDGEYRRHMFWGSFWPGLEGMKEVAEPDPSIFRMYIPDIAAFTEAGYKPGETVICTGKIKHVGSTYTDQFDYLKSLVPEEKTKNLKLTLAAPNWYHLRYKEGQAYPKDVYANDDEYFSDVAKAYQAELKTLYDHGLRNVQFDDPNLACKHQPLILPDPIQQANKYLHTDFCSEAMLTGWKNDPNNTYSADTLLEKYIALYNDCISQIPPDMHVGVHLCRGNFVNSRHFSEGGYDRIATKLFQELNMHTYYLEYDTPRAGGFAPLEHLPKNKNVILGVITSKFPKLENLDEMEGRVREAVKYMCKGSGESEEEALRRVGVSPQCGFASHSSGNAIGREDMVRKLRLVRELADRVWGGEA</sequence>
<evidence type="ECO:0000313" key="1">
    <source>
        <dbReference type="EMBL" id="KAK5958736.1"/>
    </source>
</evidence>
<name>A0AAN8FHE9_9EURO</name>
<keyword evidence="2" id="KW-1185">Reference proteome</keyword>
<protein>
    <recommendedName>
        <fullName evidence="3">Cobalamin-independent methionine synthase MetE C-terminal/archaeal domain-containing protein</fullName>
    </recommendedName>
</protein>
<dbReference type="CDD" id="cd03311">
    <property type="entry name" value="CIMS_C_terminal_like"/>
    <property type="match status" value="1"/>
</dbReference>
<evidence type="ECO:0008006" key="3">
    <source>
        <dbReference type="Google" id="ProtNLM"/>
    </source>
</evidence>
<comment type="caution">
    <text evidence="1">The sequence shown here is derived from an EMBL/GenBank/DDBJ whole genome shotgun (WGS) entry which is preliminary data.</text>
</comment>
<organism evidence="1 2">
    <name type="scientific">Knufia fluminis</name>
    <dbReference type="NCBI Taxonomy" id="191047"/>
    <lineage>
        <taxon>Eukaryota</taxon>
        <taxon>Fungi</taxon>
        <taxon>Dikarya</taxon>
        <taxon>Ascomycota</taxon>
        <taxon>Pezizomycotina</taxon>
        <taxon>Eurotiomycetes</taxon>
        <taxon>Chaetothyriomycetidae</taxon>
        <taxon>Chaetothyriales</taxon>
        <taxon>Trichomeriaceae</taxon>
        <taxon>Knufia</taxon>
    </lineage>
</organism>
<dbReference type="EMBL" id="JAKLMC020000001">
    <property type="protein sequence ID" value="KAK5958736.1"/>
    <property type="molecule type" value="Genomic_DNA"/>
</dbReference>
<dbReference type="PANTHER" id="PTHR43844">
    <property type="entry name" value="METHIONINE SYNTHASE"/>
    <property type="match status" value="1"/>
</dbReference>
<dbReference type="GO" id="GO:0008270">
    <property type="term" value="F:zinc ion binding"/>
    <property type="evidence" value="ECO:0007669"/>
    <property type="project" value="InterPro"/>
</dbReference>
<proteinExistence type="predicted"/>
<evidence type="ECO:0000313" key="2">
    <source>
        <dbReference type="Proteomes" id="UP001316803"/>
    </source>
</evidence>